<keyword evidence="4" id="KW-1185">Reference proteome</keyword>
<protein>
    <recommendedName>
        <fullName evidence="2">Myb/SANT-like domain-containing protein</fullName>
    </recommendedName>
</protein>
<gene>
    <name evidence="3" type="ORF">M422DRAFT_264574</name>
</gene>
<reference evidence="3 4" key="1">
    <citation type="submission" date="2014-06" db="EMBL/GenBank/DDBJ databases">
        <title>Evolutionary Origins and Diversification of the Mycorrhizal Mutualists.</title>
        <authorList>
            <consortium name="DOE Joint Genome Institute"/>
            <consortium name="Mycorrhizal Genomics Consortium"/>
            <person name="Kohler A."/>
            <person name="Kuo A."/>
            <person name="Nagy L.G."/>
            <person name="Floudas D."/>
            <person name="Copeland A."/>
            <person name="Barry K.W."/>
            <person name="Cichocki N."/>
            <person name="Veneault-Fourrey C."/>
            <person name="LaButti K."/>
            <person name="Lindquist E.A."/>
            <person name="Lipzen A."/>
            <person name="Lundell T."/>
            <person name="Morin E."/>
            <person name="Murat C."/>
            <person name="Riley R."/>
            <person name="Ohm R."/>
            <person name="Sun H."/>
            <person name="Tunlid A."/>
            <person name="Henrissat B."/>
            <person name="Grigoriev I.V."/>
            <person name="Hibbett D.S."/>
            <person name="Martin F."/>
        </authorList>
    </citation>
    <scope>NUCLEOTIDE SEQUENCE [LARGE SCALE GENOMIC DNA]</scope>
    <source>
        <strain evidence="3 4">SS14</strain>
    </source>
</reference>
<evidence type="ECO:0000313" key="4">
    <source>
        <dbReference type="Proteomes" id="UP000054279"/>
    </source>
</evidence>
<dbReference type="EMBL" id="KN837212">
    <property type="protein sequence ID" value="KIJ33469.1"/>
    <property type="molecule type" value="Genomic_DNA"/>
</dbReference>
<evidence type="ECO:0000259" key="2">
    <source>
        <dbReference type="Pfam" id="PF12776"/>
    </source>
</evidence>
<dbReference type="AlphaFoldDB" id="A0A0C9UFE0"/>
<evidence type="ECO:0000313" key="3">
    <source>
        <dbReference type="EMBL" id="KIJ33469.1"/>
    </source>
</evidence>
<proteinExistence type="predicted"/>
<accession>A0A0C9UFE0</accession>
<dbReference type="PANTHER" id="PTHR46929:SF3">
    <property type="entry name" value="MYB_SANT-LIKE DOMAIN-CONTAINING PROTEIN"/>
    <property type="match status" value="1"/>
</dbReference>
<feature type="domain" description="Myb/SANT-like" evidence="2">
    <location>
        <begin position="21"/>
        <end position="115"/>
    </location>
</feature>
<feature type="region of interest" description="Disordered" evidence="1">
    <location>
        <begin position="239"/>
        <end position="261"/>
    </location>
</feature>
<evidence type="ECO:0000256" key="1">
    <source>
        <dbReference type="SAM" id="MobiDB-lite"/>
    </source>
</evidence>
<dbReference type="InterPro" id="IPR024752">
    <property type="entry name" value="Myb/SANT-like_dom"/>
</dbReference>
<dbReference type="Proteomes" id="UP000054279">
    <property type="component" value="Unassembled WGS sequence"/>
</dbReference>
<organism evidence="3 4">
    <name type="scientific">Sphaerobolus stellatus (strain SS14)</name>
    <dbReference type="NCBI Taxonomy" id="990650"/>
    <lineage>
        <taxon>Eukaryota</taxon>
        <taxon>Fungi</taxon>
        <taxon>Dikarya</taxon>
        <taxon>Basidiomycota</taxon>
        <taxon>Agaricomycotina</taxon>
        <taxon>Agaricomycetes</taxon>
        <taxon>Phallomycetidae</taxon>
        <taxon>Geastrales</taxon>
        <taxon>Sphaerobolaceae</taxon>
        <taxon>Sphaerobolus</taxon>
    </lineage>
</organism>
<sequence>MAELHVATVPEKKPVPKPKVTWNAAQDDTLITTLEEQKKLGLQSESGWKGTVWTTVAGVINKEHSSDVPKGSDQCKSRFGRLKEEYKVVKELLGTSGFGWDEGKGVVTAEETVWAPLIKANPTYEKWKTKSFPLYYQLAELIGDVIATGENVYRSASFSTSSRSSAVLEDAKVDREASGDESDEVEAIDNAALKKQYRAATPEDPKKCRKGHTSGAHAIERMVDVVDGLTRALLAPEDKIPTALPPSPTRRKQAYQLAEDEEGLSDNEMVGVMKLFARDTAAADAYLAFKRPTARTLWLRDALDNPPV</sequence>
<dbReference type="OrthoDB" id="76215at2759"/>
<dbReference type="HOGENOM" id="CLU_063793_1_0_1"/>
<dbReference type="Pfam" id="PF12776">
    <property type="entry name" value="Myb_DNA-bind_3"/>
    <property type="match status" value="1"/>
</dbReference>
<dbReference type="PANTHER" id="PTHR46929">
    <property type="entry name" value="EXPRESSED PROTEIN"/>
    <property type="match status" value="1"/>
</dbReference>
<name>A0A0C9UFE0_SPHS4</name>